<comment type="caution">
    <text evidence="3">The sequence shown here is derived from an EMBL/GenBank/DDBJ whole genome shotgun (WGS) entry which is preliminary data.</text>
</comment>
<keyword evidence="4" id="KW-1185">Reference proteome</keyword>
<evidence type="ECO:0000313" key="3">
    <source>
        <dbReference type="EMBL" id="KAH7177029.1"/>
    </source>
</evidence>
<dbReference type="Proteomes" id="UP000738349">
    <property type="component" value="Unassembled WGS sequence"/>
</dbReference>
<dbReference type="InterPro" id="IPR058525">
    <property type="entry name" value="DUF8212"/>
</dbReference>
<dbReference type="Pfam" id="PF26640">
    <property type="entry name" value="DUF8212"/>
    <property type="match status" value="1"/>
</dbReference>
<reference evidence="3" key="1">
    <citation type="journal article" date="2021" name="Nat. Commun.">
        <title>Genetic determinants of endophytism in the Arabidopsis root mycobiome.</title>
        <authorList>
            <person name="Mesny F."/>
            <person name="Miyauchi S."/>
            <person name="Thiergart T."/>
            <person name="Pickel B."/>
            <person name="Atanasova L."/>
            <person name="Karlsson M."/>
            <person name="Huettel B."/>
            <person name="Barry K.W."/>
            <person name="Haridas S."/>
            <person name="Chen C."/>
            <person name="Bauer D."/>
            <person name="Andreopoulos W."/>
            <person name="Pangilinan J."/>
            <person name="LaButti K."/>
            <person name="Riley R."/>
            <person name="Lipzen A."/>
            <person name="Clum A."/>
            <person name="Drula E."/>
            <person name="Henrissat B."/>
            <person name="Kohler A."/>
            <person name="Grigoriev I.V."/>
            <person name="Martin F.M."/>
            <person name="Hacquard S."/>
        </authorList>
    </citation>
    <scope>NUCLEOTIDE SEQUENCE</scope>
    <source>
        <strain evidence="3">MPI-CAGE-AT-0147</strain>
    </source>
</reference>
<dbReference type="Pfam" id="PF06985">
    <property type="entry name" value="HET"/>
    <property type="match status" value="1"/>
</dbReference>
<proteinExistence type="predicted"/>
<sequence length="280" mass="32380">MRLIEVATMTLHEFVGQDIPRYAILSHTWGEGELLFEDLNQGTPKRGLQKVLDTCKQAKLDNIEYVWVDTCCIDRSSSAELSEAINSMFKWYNKSAACYVFMEDVTLSQDGPIINMLNFDTSRWFTRGWTLQELIAPHELHFFDRNWTKMQSRHDLAERLSNITGIHPDILSRRHRLERPALLLRRNNHSTNCPACKAYDGLALYLGNESIATKMKWAANRVTTREEDIAYCLLGLFDINMPLLYGEGKNAFIRLQEEILRRAPDQTILTWTESFLSISV</sequence>
<dbReference type="InterPro" id="IPR010730">
    <property type="entry name" value="HET"/>
</dbReference>
<dbReference type="PANTHER" id="PTHR10622:SF10">
    <property type="entry name" value="HET DOMAIN-CONTAINING PROTEIN"/>
    <property type="match status" value="1"/>
</dbReference>
<evidence type="ECO:0000259" key="2">
    <source>
        <dbReference type="Pfam" id="PF26640"/>
    </source>
</evidence>
<feature type="domain" description="DUF8212" evidence="2">
    <location>
        <begin position="250"/>
        <end position="277"/>
    </location>
</feature>
<gene>
    <name evidence="3" type="ORF">EDB81DRAFT_864392</name>
</gene>
<name>A0A9P9JPC6_9HYPO</name>
<dbReference type="AlphaFoldDB" id="A0A9P9JPC6"/>
<feature type="domain" description="Heterokaryon incompatibility" evidence="1">
    <location>
        <begin position="22"/>
        <end position="106"/>
    </location>
</feature>
<dbReference type="EMBL" id="JAGMUV010000001">
    <property type="protein sequence ID" value="KAH7177029.1"/>
    <property type="molecule type" value="Genomic_DNA"/>
</dbReference>
<evidence type="ECO:0000259" key="1">
    <source>
        <dbReference type="Pfam" id="PF06985"/>
    </source>
</evidence>
<dbReference type="PANTHER" id="PTHR10622">
    <property type="entry name" value="HET DOMAIN-CONTAINING PROTEIN"/>
    <property type="match status" value="1"/>
</dbReference>
<organism evidence="3 4">
    <name type="scientific">Dactylonectria macrodidyma</name>
    <dbReference type="NCBI Taxonomy" id="307937"/>
    <lineage>
        <taxon>Eukaryota</taxon>
        <taxon>Fungi</taxon>
        <taxon>Dikarya</taxon>
        <taxon>Ascomycota</taxon>
        <taxon>Pezizomycotina</taxon>
        <taxon>Sordariomycetes</taxon>
        <taxon>Hypocreomycetidae</taxon>
        <taxon>Hypocreales</taxon>
        <taxon>Nectriaceae</taxon>
        <taxon>Dactylonectria</taxon>
    </lineage>
</organism>
<evidence type="ECO:0000313" key="4">
    <source>
        <dbReference type="Proteomes" id="UP000738349"/>
    </source>
</evidence>
<protein>
    <submittedName>
        <fullName evidence="3">Heterokaryon incompatibility protein-domain-containing protein</fullName>
    </submittedName>
</protein>
<accession>A0A9P9JPC6</accession>
<dbReference type="OrthoDB" id="20872at2759"/>